<sequence length="119" mass="12117">QVKMRGINFAVSRSHHGVTGAATESGVTDVGDTALEAHAVVGLQWPCVGPVLQVTVVSLSGGPGSGAGGGTESESSTGSQVTLELMCLVSSWLHQSLLPRAQELDLAPLGKSRLSGREP</sequence>
<comment type="caution">
    <text evidence="1">The sequence shown here is derived from an EMBL/GenBank/DDBJ whole genome shotgun (WGS) entry which is preliminary data.</text>
</comment>
<name>A0AAV7S6W0_PLEWA</name>
<accession>A0AAV7S6W0</accession>
<reference evidence="1" key="1">
    <citation type="journal article" date="2022" name="bioRxiv">
        <title>Sequencing and chromosome-scale assembly of the giantPleurodeles waltlgenome.</title>
        <authorList>
            <person name="Brown T."/>
            <person name="Elewa A."/>
            <person name="Iarovenko S."/>
            <person name="Subramanian E."/>
            <person name="Araus A.J."/>
            <person name="Petzold A."/>
            <person name="Susuki M."/>
            <person name="Suzuki K.-i.T."/>
            <person name="Hayashi T."/>
            <person name="Toyoda A."/>
            <person name="Oliveira C."/>
            <person name="Osipova E."/>
            <person name="Leigh N.D."/>
            <person name="Simon A."/>
            <person name="Yun M.H."/>
        </authorList>
    </citation>
    <scope>NUCLEOTIDE SEQUENCE</scope>
    <source>
        <strain evidence="1">20211129_DDA</strain>
        <tissue evidence="1">Liver</tissue>
    </source>
</reference>
<feature type="non-terminal residue" evidence="1">
    <location>
        <position position="1"/>
    </location>
</feature>
<gene>
    <name evidence="1" type="ORF">NDU88_001247</name>
</gene>
<evidence type="ECO:0000313" key="1">
    <source>
        <dbReference type="EMBL" id="KAJ1160754.1"/>
    </source>
</evidence>
<dbReference type="AlphaFoldDB" id="A0AAV7S6W0"/>
<dbReference type="EMBL" id="JANPWB010000008">
    <property type="protein sequence ID" value="KAJ1160754.1"/>
    <property type="molecule type" value="Genomic_DNA"/>
</dbReference>
<dbReference type="Proteomes" id="UP001066276">
    <property type="component" value="Chromosome 4_2"/>
</dbReference>
<keyword evidence="2" id="KW-1185">Reference proteome</keyword>
<evidence type="ECO:0000313" key="2">
    <source>
        <dbReference type="Proteomes" id="UP001066276"/>
    </source>
</evidence>
<proteinExistence type="predicted"/>
<feature type="non-terminal residue" evidence="1">
    <location>
        <position position="119"/>
    </location>
</feature>
<protein>
    <submittedName>
        <fullName evidence="1">Uncharacterized protein</fullName>
    </submittedName>
</protein>
<organism evidence="1 2">
    <name type="scientific">Pleurodeles waltl</name>
    <name type="common">Iberian ribbed newt</name>
    <dbReference type="NCBI Taxonomy" id="8319"/>
    <lineage>
        <taxon>Eukaryota</taxon>
        <taxon>Metazoa</taxon>
        <taxon>Chordata</taxon>
        <taxon>Craniata</taxon>
        <taxon>Vertebrata</taxon>
        <taxon>Euteleostomi</taxon>
        <taxon>Amphibia</taxon>
        <taxon>Batrachia</taxon>
        <taxon>Caudata</taxon>
        <taxon>Salamandroidea</taxon>
        <taxon>Salamandridae</taxon>
        <taxon>Pleurodelinae</taxon>
        <taxon>Pleurodeles</taxon>
    </lineage>
</organism>